<name>A0AAV1WAA9_LUPLU</name>
<dbReference type="PANTHER" id="PTHR46033">
    <property type="entry name" value="PROTEIN MAIN-LIKE 2"/>
    <property type="match status" value="1"/>
</dbReference>
<protein>
    <recommendedName>
        <fullName evidence="2">Aminotransferase-like plant mobile domain-containing protein</fullName>
    </recommendedName>
</protein>
<dbReference type="InterPro" id="IPR044824">
    <property type="entry name" value="MAIN-like"/>
</dbReference>
<dbReference type="InterPro" id="IPR019557">
    <property type="entry name" value="AminoTfrase-like_pln_mobile"/>
</dbReference>
<accession>A0AAV1WAA9</accession>
<evidence type="ECO:0000313" key="3">
    <source>
        <dbReference type="EMBL" id="CAL0306300.1"/>
    </source>
</evidence>
<sequence length="531" mass="60735">MRKSARFSSFGLTTAVEFQEPVKNVSTKFSLTTYNKRVQKLTEEQKTAILKAGFGKLLVVPNNSIRKDLLTDLMDTWCCEKQAFMVASREIGFTLLDVALILGLPVTGKSVLFKDEEPPFSDLEELYGATKGSRKIAMTSLKARLDSIGEDVSVDFVRTFLLYTLGSFLSNNDAKVDSRYLCFLRNLDDISQFAWGASVIEDLSQWLDKRKKNNIQYVGGCLIFLQTWSYEHFDIARPQLQGDDLTFPRVCQWDNIKCTQKQQVTSRFNFKELHHDQVIWTLEPTSTELQMEIIKEAMKLQGDSTELQCAETSSTNLSTNVSGVHSESQLCISSKDQLQRENDANFENQVVEDSPTSLRTYNEENRELEIDLENLIVEDTPPNLSSYDEVQREQELNLENLIVEDTPTNSSTADEVGRIVDHTLPKLSFCDDDLRKKNVMLEEEIVELKMKVDHVMEENRDLRRQIQLNTQLEYQNAELKKELDLLREENRSLLQSIGSFGDRLERHILDFETNATEETCSPGISPLNLPS</sequence>
<reference evidence="3 4" key="1">
    <citation type="submission" date="2024-03" db="EMBL/GenBank/DDBJ databases">
        <authorList>
            <person name="Martinez-Hernandez J."/>
        </authorList>
    </citation>
    <scope>NUCLEOTIDE SEQUENCE [LARGE SCALE GENOMIC DNA]</scope>
</reference>
<evidence type="ECO:0000259" key="2">
    <source>
        <dbReference type="Pfam" id="PF10536"/>
    </source>
</evidence>
<dbReference type="AlphaFoldDB" id="A0AAV1WAA9"/>
<gene>
    <name evidence="3" type="ORF">LLUT_LOCUS7360</name>
</gene>
<evidence type="ECO:0000256" key="1">
    <source>
        <dbReference type="SAM" id="Coils"/>
    </source>
</evidence>
<evidence type="ECO:0000313" key="4">
    <source>
        <dbReference type="Proteomes" id="UP001497480"/>
    </source>
</evidence>
<keyword evidence="1" id="KW-0175">Coiled coil</keyword>
<dbReference type="EMBL" id="CAXHTB010000005">
    <property type="protein sequence ID" value="CAL0306300.1"/>
    <property type="molecule type" value="Genomic_DNA"/>
</dbReference>
<dbReference type="Proteomes" id="UP001497480">
    <property type="component" value="Unassembled WGS sequence"/>
</dbReference>
<dbReference type="GO" id="GO:0010073">
    <property type="term" value="P:meristem maintenance"/>
    <property type="evidence" value="ECO:0007669"/>
    <property type="project" value="InterPro"/>
</dbReference>
<dbReference type="PANTHER" id="PTHR46033:SF8">
    <property type="entry name" value="PROTEIN MAINTENANCE OF MERISTEMS-LIKE"/>
    <property type="match status" value="1"/>
</dbReference>
<comment type="caution">
    <text evidence="3">The sequence shown here is derived from an EMBL/GenBank/DDBJ whole genome shotgun (WGS) entry which is preliminary data.</text>
</comment>
<dbReference type="Pfam" id="PF10536">
    <property type="entry name" value="PMD"/>
    <property type="match status" value="1"/>
</dbReference>
<organism evidence="3 4">
    <name type="scientific">Lupinus luteus</name>
    <name type="common">European yellow lupine</name>
    <dbReference type="NCBI Taxonomy" id="3873"/>
    <lineage>
        <taxon>Eukaryota</taxon>
        <taxon>Viridiplantae</taxon>
        <taxon>Streptophyta</taxon>
        <taxon>Embryophyta</taxon>
        <taxon>Tracheophyta</taxon>
        <taxon>Spermatophyta</taxon>
        <taxon>Magnoliopsida</taxon>
        <taxon>eudicotyledons</taxon>
        <taxon>Gunneridae</taxon>
        <taxon>Pentapetalae</taxon>
        <taxon>rosids</taxon>
        <taxon>fabids</taxon>
        <taxon>Fabales</taxon>
        <taxon>Fabaceae</taxon>
        <taxon>Papilionoideae</taxon>
        <taxon>50 kb inversion clade</taxon>
        <taxon>genistoids sensu lato</taxon>
        <taxon>core genistoids</taxon>
        <taxon>Genisteae</taxon>
        <taxon>Lupinus</taxon>
    </lineage>
</organism>
<feature type="domain" description="Aminotransferase-like plant mobile" evidence="2">
    <location>
        <begin position="53"/>
        <end position="292"/>
    </location>
</feature>
<feature type="coiled-coil region" evidence="1">
    <location>
        <begin position="431"/>
        <end position="496"/>
    </location>
</feature>
<proteinExistence type="predicted"/>
<keyword evidence="4" id="KW-1185">Reference proteome</keyword>